<dbReference type="GO" id="GO:0009272">
    <property type="term" value="P:fungal-type cell wall biogenesis"/>
    <property type="evidence" value="ECO:0007669"/>
    <property type="project" value="TreeGrafter"/>
</dbReference>
<evidence type="ECO:0000259" key="10">
    <source>
        <dbReference type="SMART" id="SM01320"/>
    </source>
</evidence>
<feature type="signal peptide" evidence="9">
    <location>
        <begin position="1"/>
        <end position="25"/>
    </location>
</feature>
<organism evidence="11 12">
    <name type="scientific">Cytospora leucostoma</name>
    <dbReference type="NCBI Taxonomy" id="1230097"/>
    <lineage>
        <taxon>Eukaryota</taxon>
        <taxon>Fungi</taxon>
        <taxon>Dikarya</taxon>
        <taxon>Ascomycota</taxon>
        <taxon>Pezizomycotina</taxon>
        <taxon>Sordariomycetes</taxon>
        <taxon>Sordariomycetidae</taxon>
        <taxon>Diaporthales</taxon>
        <taxon>Cytosporaceae</taxon>
        <taxon>Cytospora</taxon>
    </lineage>
</organism>
<comment type="subcellular location">
    <subcellularLocation>
        <location evidence="1">Membrane</location>
        <topology evidence="1">Multi-pass membrane protein</topology>
    </subcellularLocation>
</comment>
<feature type="transmembrane region" description="Helical" evidence="8">
    <location>
        <begin position="585"/>
        <end position="611"/>
    </location>
</feature>
<evidence type="ECO:0000256" key="5">
    <source>
        <dbReference type="ARBA" id="ARBA00022989"/>
    </source>
</evidence>
<protein>
    <recommendedName>
        <fullName evidence="10">ML-like domain-containing protein</fullName>
    </recommendedName>
</protein>
<dbReference type="OrthoDB" id="5212126at2759"/>
<comment type="caution">
    <text evidence="11">The sequence shown here is derived from an EMBL/GenBank/DDBJ whole genome shotgun (WGS) entry which is preliminary data.</text>
</comment>
<evidence type="ECO:0000256" key="9">
    <source>
        <dbReference type="SAM" id="SignalP"/>
    </source>
</evidence>
<keyword evidence="6 8" id="KW-0472">Membrane</keyword>
<name>A0A423XI00_9PEZI</name>
<evidence type="ECO:0000256" key="8">
    <source>
        <dbReference type="SAM" id="Phobius"/>
    </source>
</evidence>
<dbReference type="InParanoid" id="A0A423XI00"/>
<dbReference type="PANTHER" id="PTHR31145">
    <property type="entry name" value="INTEGRAL MEMBRANE PROTEIN (AFU_ORTHOLOGUE AFUA_7G01610)"/>
    <property type="match status" value="1"/>
</dbReference>
<dbReference type="Pfam" id="PF06011">
    <property type="entry name" value="TRP"/>
    <property type="match status" value="1"/>
</dbReference>
<dbReference type="EMBL" id="LKEB01000007">
    <property type="protein sequence ID" value="ROW15972.1"/>
    <property type="molecule type" value="Genomic_DNA"/>
</dbReference>
<comment type="similarity">
    <text evidence="2">Belongs to the transient receptor potential (TRP) ion channel family.</text>
</comment>
<feature type="transmembrane region" description="Helical" evidence="8">
    <location>
        <begin position="520"/>
        <end position="541"/>
    </location>
</feature>
<reference evidence="11 12" key="1">
    <citation type="submission" date="2015-09" db="EMBL/GenBank/DDBJ databases">
        <title>Host preference determinants of Valsa canker pathogens revealed by comparative genomics.</title>
        <authorList>
            <person name="Yin Z."/>
            <person name="Huang L."/>
        </authorList>
    </citation>
    <scope>NUCLEOTIDE SEQUENCE [LARGE SCALE GENOMIC DNA]</scope>
    <source>
        <strain evidence="11 12">SXYLt</strain>
    </source>
</reference>
<sequence length="788" mass="85288">MRFARAQGLPLVLFCFLCLIGSVTAEYVLKTTSLNTCQENSGFSASLFDVVYTPDNNSASVDMTATSTVEGYVLFDISITAYGYQILRKTIDPCTAGDGFAGFCPMSPGNLNNPFNIPVDPSAKSHIPGIAYTFPDIDAKVKVFINKTTGSPVACVEASVSNGKTIDLVGVKWASAVVAGLALASSALMSGLGHQNAAAHVAANALSLCGYFQSQAIVGLVAIPLPPSVLAWTQDFQWSLGIIKVKFMQTIFTWYQRSTGGTASTLFDSLKTYSVQVQKRSLELEEVPSMNGLYRRAVAMMPRKSMTAGAAGQRLSNIAKRSGNYKSTSGDFIVSGIQRYSYLAGIETTNFFLTGLVWFCIFLVLSALAVVSFKLILEGCARAGWMKNDSFTDFRRGWRTHLKGILFRITLVGFLPMSILCLWELTQGDSPAEMVLACFFFLGLASCLSWAAFNVIRMARRSISLHRNPAYALYSDAHALNKWGFLYIQYRASAYYFVVPILLYNFVKAMFVAFSQGSGVTQAIALIIIEVAALIASTVLRPYMDKATNAFNVTINVVNFLNAIFLLIFTDVFDQPALMTGIVGILLWILNAAVTLILLLILIITTVIIFFKTNPDGRYHMADDRTSFMKSHSGLKTTMQLDALAATARGDDEGGYAKARLDMDEEDEDSIPGSSQMDSYSDLPQSHGLNGPRGPSGDRRSKASVAATTEELNEKSAMLGDRPNSVPSTVDSASLRDPNRAALPSSPLASNMGGEASSSRSQVSHGAVAVPRTANEASPWQRGAGYED</sequence>
<feature type="domain" description="ML-like" evidence="10">
    <location>
        <begin position="27"/>
        <end position="167"/>
    </location>
</feature>
<dbReference type="PANTHER" id="PTHR31145:SF2">
    <property type="entry name" value="FLAVIN CARRIER PROTEIN 2"/>
    <property type="match status" value="1"/>
</dbReference>
<dbReference type="STRING" id="1230097.A0A423XI00"/>
<keyword evidence="5 8" id="KW-1133">Transmembrane helix</keyword>
<feature type="transmembrane region" description="Helical" evidence="8">
    <location>
        <begin position="432"/>
        <end position="456"/>
    </location>
</feature>
<feature type="region of interest" description="Disordered" evidence="7">
    <location>
        <begin position="665"/>
        <end position="788"/>
    </location>
</feature>
<feature type="transmembrane region" description="Helical" evidence="8">
    <location>
        <begin position="405"/>
        <end position="426"/>
    </location>
</feature>
<evidence type="ECO:0000313" key="11">
    <source>
        <dbReference type="EMBL" id="ROW15972.1"/>
    </source>
</evidence>
<gene>
    <name evidence="11" type="ORF">VPNG_02580</name>
</gene>
<dbReference type="FunCoup" id="A0A423XI00">
    <property type="interactions" value="46"/>
</dbReference>
<keyword evidence="12" id="KW-1185">Reference proteome</keyword>
<evidence type="ECO:0000256" key="1">
    <source>
        <dbReference type="ARBA" id="ARBA00004141"/>
    </source>
</evidence>
<proteinExistence type="inferred from homology"/>
<dbReference type="AlphaFoldDB" id="A0A423XI00"/>
<evidence type="ECO:0000256" key="7">
    <source>
        <dbReference type="SAM" id="MobiDB-lite"/>
    </source>
</evidence>
<dbReference type="InterPro" id="IPR032800">
    <property type="entry name" value="TRP_N"/>
</dbReference>
<evidence type="ECO:0000313" key="12">
    <source>
        <dbReference type="Proteomes" id="UP000285146"/>
    </source>
</evidence>
<dbReference type="Pfam" id="PF14558">
    <property type="entry name" value="TRP_N"/>
    <property type="match status" value="1"/>
</dbReference>
<feature type="transmembrane region" description="Helical" evidence="8">
    <location>
        <begin position="494"/>
        <end position="514"/>
    </location>
</feature>
<keyword evidence="4 9" id="KW-0732">Signal</keyword>
<evidence type="ECO:0000256" key="6">
    <source>
        <dbReference type="ARBA" id="ARBA00023136"/>
    </source>
</evidence>
<evidence type="ECO:0000256" key="4">
    <source>
        <dbReference type="ARBA" id="ARBA00022729"/>
    </source>
</evidence>
<feature type="chain" id="PRO_5019353296" description="ML-like domain-containing protein" evidence="9">
    <location>
        <begin position="26"/>
        <end position="788"/>
    </location>
</feature>
<feature type="transmembrane region" description="Helical" evidence="8">
    <location>
        <begin position="553"/>
        <end position="573"/>
    </location>
</feature>
<dbReference type="GO" id="GO:0016020">
    <property type="term" value="C:membrane"/>
    <property type="evidence" value="ECO:0007669"/>
    <property type="project" value="UniProtKB-SubCell"/>
</dbReference>
<keyword evidence="3 8" id="KW-0812">Transmembrane</keyword>
<evidence type="ECO:0000256" key="3">
    <source>
        <dbReference type="ARBA" id="ARBA00022692"/>
    </source>
</evidence>
<feature type="transmembrane region" description="Helical" evidence="8">
    <location>
        <begin position="351"/>
        <end position="377"/>
    </location>
</feature>
<dbReference type="GO" id="GO:0055085">
    <property type="term" value="P:transmembrane transport"/>
    <property type="evidence" value="ECO:0007669"/>
    <property type="project" value="TreeGrafter"/>
</dbReference>
<feature type="compositionally biased region" description="Polar residues" evidence="7">
    <location>
        <begin position="672"/>
        <end position="688"/>
    </location>
</feature>
<dbReference type="Proteomes" id="UP000285146">
    <property type="component" value="Unassembled WGS sequence"/>
</dbReference>
<dbReference type="InterPro" id="IPR040241">
    <property type="entry name" value="TRP_Flc/Pkd2-like"/>
</dbReference>
<dbReference type="SMART" id="SM01320">
    <property type="entry name" value="TRP_N"/>
    <property type="match status" value="1"/>
</dbReference>
<evidence type="ECO:0000256" key="2">
    <source>
        <dbReference type="ARBA" id="ARBA00010642"/>
    </source>
</evidence>
<accession>A0A423XI00</accession>
<dbReference type="InterPro" id="IPR010308">
    <property type="entry name" value="TRP_C"/>
</dbReference>